<keyword evidence="4" id="KW-0964">Secreted</keyword>
<keyword evidence="7" id="KW-0472">Membrane</keyword>
<dbReference type="SUPFAM" id="SSF48726">
    <property type="entry name" value="Immunoglobulin"/>
    <property type="match status" value="2"/>
</dbReference>
<dbReference type="InterPro" id="IPR003006">
    <property type="entry name" value="Ig/MHC_CS"/>
</dbReference>
<evidence type="ECO:0000313" key="12">
    <source>
        <dbReference type="Ensembl" id="ENSOANP00000039216.1"/>
    </source>
</evidence>
<protein>
    <recommendedName>
        <fullName evidence="11">Ig-like domain-containing protein</fullName>
    </recommendedName>
</protein>
<evidence type="ECO:0000256" key="7">
    <source>
        <dbReference type="ARBA" id="ARBA00023136"/>
    </source>
</evidence>
<reference evidence="12" key="2">
    <citation type="submission" date="2025-09" db="UniProtKB">
        <authorList>
            <consortium name="Ensembl"/>
        </authorList>
    </citation>
    <scope>IDENTIFICATION</scope>
    <source>
        <strain evidence="12">Glennie</strain>
    </source>
</reference>
<evidence type="ECO:0000256" key="9">
    <source>
        <dbReference type="ARBA" id="ARBA00023319"/>
    </source>
</evidence>
<keyword evidence="13" id="KW-1185">Reference proteome</keyword>
<evidence type="ECO:0000256" key="10">
    <source>
        <dbReference type="SAM" id="SignalP"/>
    </source>
</evidence>
<dbReference type="Bgee" id="ENSOANG00000014312">
    <property type="expression patterns" value="Expressed in liver and 7 other cell types or tissues"/>
</dbReference>
<dbReference type="Pfam" id="PF07686">
    <property type="entry name" value="V-set"/>
    <property type="match status" value="1"/>
</dbReference>
<name>A0A6I8NEN8_ORNAN</name>
<dbReference type="SMART" id="SM00406">
    <property type="entry name" value="IGv"/>
    <property type="match status" value="1"/>
</dbReference>
<dbReference type="GO" id="GO:0005886">
    <property type="term" value="C:plasma membrane"/>
    <property type="evidence" value="ECO:0007669"/>
    <property type="project" value="UniProtKB-SubCell"/>
</dbReference>
<keyword evidence="3" id="KW-1003">Cell membrane</keyword>
<evidence type="ECO:0000256" key="8">
    <source>
        <dbReference type="ARBA" id="ARBA00023157"/>
    </source>
</evidence>
<dbReference type="Ensembl" id="ENSOANT00000076835.1">
    <property type="protein sequence ID" value="ENSOANP00000039216.1"/>
    <property type="gene ID" value="ENSOANG00000014312.2"/>
</dbReference>
<dbReference type="InterPro" id="IPR050150">
    <property type="entry name" value="IgV_Light_Chain"/>
</dbReference>
<dbReference type="Proteomes" id="UP000002279">
    <property type="component" value="Unplaced"/>
</dbReference>
<dbReference type="SMART" id="SM00407">
    <property type="entry name" value="IGc1"/>
    <property type="match status" value="1"/>
</dbReference>
<dbReference type="PANTHER" id="PTHR23267">
    <property type="entry name" value="IMMUNOGLOBULIN LIGHT CHAIN"/>
    <property type="match status" value="1"/>
</dbReference>
<accession>A0A6I8NEN8</accession>
<dbReference type="InterPro" id="IPR013783">
    <property type="entry name" value="Ig-like_fold"/>
</dbReference>
<dbReference type="Gene3D" id="2.60.40.10">
    <property type="entry name" value="Immunoglobulins"/>
    <property type="match status" value="2"/>
</dbReference>
<dbReference type="GeneTree" id="ENSGT00940000153120"/>
<evidence type="ECO:0000256" key="1">
    <source>
        <dbReference type="ARBA" id="ARBA00004236"/>
    </source>
</evidence>
<dbReference type="GO" id="GO:0006955">
    <property type="term" value="P:immune response"/>
    <property type="evidence" value="ECO:0000318"/>
    <property type="project" value="GO_Central"/>
</dbReference>
<dbReference type="SMART" id="SM00409">
    <property type="entry name" value="IG"/>
    <property type="match status" value="2"/>
</dbReference>
<feature type="chain" id="PRO_5026201344" description="Ig-like domain-containing protein" evidence="10">
    <location>
        <begin position="24"/>
        <end position="236"/>
    </location>
</feature>
<feature type="domain" description="Ig-like" evidence="11">
    <location>
        <begin position="20"/>
        <end position="109"/>
    </location>
</feature>
<dbReference type="PROSITE" id="PS00290">
    <property type="entry name" value="IG_MHC"/>
    <property type="match status" value="1"/>
</dbReference>
<dbReference type="GO" id="GO:0005576">
    <property type="term" value="C:extracellular region"/>
    <property type="evidence" value="ECO:0007669"/>
    <property type="project" value="UniProtKB-SubCell"/>
</dbReference>
<keyword evidence="5 10" id="KW-0732">Signal</keyword>
<evidence type="ECO:0000256" key="3">
    <source>
        <dbReference type="ARBA" id="ARBA00022475"/>
    </source>
</evidence>
<keyword evidence="9" id="KW-0393">Immunoglobulin domain</keyword>
<comment type="subcellular location">
    <subcellularLocation>
        <location evidence="1">Cell membrane</location>
    </subcellularLocation>
    <subcellularLocation>
        <location evidence="2">Secreted</location>
    </subcellularLocation>
</comment>
<dbReference type="InterPro" id="IPR013106">
    <property type="entry name" value="Ig_V-set"/>
</dbReference>
<proteinExistence type="predicted"/>
<sequence>VAHAPLLLHHLALLAFCTGPVASIVLTQPPSVSVALAQTATITCSGGIFDKNYVCWYQQKDGRAPVLIIYKDKERPSGIPDRFSGSSSGSTATLTIAGAQAEDEANYYCHSFTGSNDLHRFGGGTQLTVLGQPKSSPTVNVFPPSSAELDSKKATLVCLLNGFYPSSVTVTWKANGATVTSGVETTKPSKQTDNKYMASSYLSLTPDQWKAKDSYTCQVSHDGKVFEKSVSPSECA</sequence>
<keyword evidence="8" id="KW-1015">Disulfide bond</keyword>
<dbReference type="Pfam" id="PF07654">
    <property type="entry name" value="C1-set"/>
    <property type="match status" value="1"/>
</dbReference>
<evidence type="ECO:0000256" key="5">
    <source>
        <dbReference type="ARBA" id="ARBA00022729"/>
    </source>
</evidence>
<evidence type="ECO:0000256" key="6">
    <source>
        <dbReference type="ARBA" id="ARBA00022859"/>
    </source>
</evidence>
<dbReference type="GO" id="GO:0019814">
    <property type="term" value="C:immunoglobulin complex"/>
    <property type="evidence" value="ECO:0000318"/>
    <property type="project" value="GO_Central"/>
</dbReference>
<feature type="domain" description="Ig-like" evidence="11">
    <location>
        <begin position="137"/>
        <end position="231"/>
    </location>
</feature>
<dbReference type="InterPro" id="IPR036179">
    <property type="entry name" value="Ig-like_dom_sf"/>
</dbReference>
<organism evidence="12 13">
    <name type="scientific">Ornithorhynchus anatinus</name>
    <name type="common">Duckbill platypus</name>
    <dbReference type="NCBI Taxonomy" id="9258"/>
    <lineage>
        <taxon>Eukaryota</taxon>
        <taxon>Metazoa</taxon>
        <taxon>Chordata</taxon>
        <taxon>Craniata</taxon>
        <taxon>Vertebrata</taxon>
        <taxon>Euteleostomi</taxon>
        <taxon>Mammalia</taxon>
        <taxon>Monotremata</taxon>
        <taxon>Ornithorhynchidae</taxon>
        <taxon>Ornithorhynchus</taxon>
    </lineage>
</organism>
<dbReference type="FunCoup" id="A0A6I8NEN8">
    <property type="interactions" value="236"/>
</dbReference>
<gene>
    <name evidence="12" type="primary">LOC114806123</name>
</gene>
<evidence type="ECO:0000259" key="11">
    <source>
        <dbReference type="PROSITE" id="PS50835"/>
    </source>
</evidence>
<dbReference type="FunFam" id="2.60.40.10:FF:000283">
    <property type="entry name" value="Immunoglobulin kappa constant"/>
    <property type="match status" value="1"/>
</dbReference>
<evidence type="ECO:0000256" key="2">
    <source>
        <dbReference type="ARBA" id="ARBA00004613"/>
    </source>
</evidence>
<dbReference type="InParanoid" id="A0A6I8NEN8"/>
<dbReference type="InterPro" id="IPR007110">
    <property type="entry name" value="Ig-like_dom"/>
</dbReference>
<dbReference type="FunFam" id="2.60.40.10:FF:000620">
    <property type="entry name" value="Immunoglobulin lambda locus"/>
    <property type="match status" value="1"/>
</dbReference>
<feature type="signal peptide" evidence="10">
    <location>
        <begin position="1"/>
        <end position="23"/>
    </location>
</feature>
<dbReference type="PROSITE" id="PS50835">
    <property type="entry name" value="IG_LIKE"/>
    <property type="match status" value="2"/>
</dbReference>
<dbReference type="AlphaFoldDB" id="A0A6I8NEN8"/>
<dbReference type="InterPro" id="IPR003597">
    <property type="entry name" value="Ig_C1-set"/>
</dbReference>
<reference evidence="12" key="1">
    <citation type="submission" date="2025-08" db="UniProtKB">
        <authorList>
            <consortium name="Ensembl"/>
        </authorList>
    </citation>
    <scope>IDENTIFICATION</scope>
    <source>
        <strain evidence="12">Glennie</strain>
    </source>
</reference>
<dbReference type="CDD" id="cd07699">
    <property type="entry name" value="IgC1_L"/>
    <property type="match status" value="1"/>
</dbReference>
<evidence type="ECO:0000256" key="4">
    <source>
        <dbReference type="ARBA" id="ARBA00022525"/>
    </source>
</evidence>
<dbReference type="InterPro" id="IPR003599">
    <property type="entry name" value="Ig_sub"/>
</dbReference>
<evidence type="ECO:0000313" key="13">
    <source>
        <dbReference type="Proteomes" id="UP000002279"/>
    </source>
</evidence>
<keyword evidence="6" id="KW-0391">Immunity</keyword>